<protein>
    <submittedName>
        <fullName evidence="1 2">Uncharacterized protein</fullName>
    </submittedName>
</protein>
<gene>
    <name evidence="1" type="ORF">CAPTEDRAFT_195614</name>
</gene>
<name>R7TYP5_CAPTE</name>
<dbReference type="EMBL" id="KB308919">
    <property type="protein sequence ID" value="ELT96090.1"/>
    <property type="molecule type" value="Genomic_DNA"/>
</dbReference>
<organism evidence="1">
    <name type="scientific">Capitella teleta</name>
    <name type="common">Polychaete worm</name>
    <dbReference type="NCBI Taxonomy" id="283909"/>
    <lineage>
        <taxon>Eukaryota</taxon>
        <taxon>Metazoa</taxon>
        <taxon>Spiralia</taxon>
        <taxon>Lophotrochozoa</taxon>
        <taxon>Annelida</taxon>
        <taxon>Polychaeta</taxon>
        <taxon>Sedentaria</taxon>
        <taxon>Scolecida</taxon>
        <taxon>Capitellidae</taxon>
        <taxon>Capitella</taxon>
    </lineage>
</organism>
<reference evidence="2" key="3">
    <citation type="submission" date="2015-06" db="UniProtKB">
        <authorList>
            <consortium name="EnsemblMetazoa"/>
        </authorList>
    </citation>
    <scope>IDENTIFICATION</scope>
</reference>
<reference evidence="1 3" key="2">
    <citation type="journal article" date="2013" name="Nature">
        <title>Insights into bilaterian evolution from three spiralian genomes.</title>
        <authorList>
            <person name="Simakov O."/>
            <person name="Marletaz F."/>
            <person name="Cho S.J."/>
            <person name="Edsinger-Gonzales E."/>
            <person name="Havlak P."/>
            <person name="Hellsten U."/>
            <person name="Kuo D.H."/>
            <person name="Larsson T."/>
            <person name="Lv J."/>
            <person name="Arendt D."/>
            <person name="Savage R."/>
            <person name="Osoegawa K."/>
            <person name="de Jong P."/>
            <person name="Grimwood J."/>
            <person name="Chapman J.A."/>
            <person name="Shapiro H."/>
            <person name="Aerts A."/>
            <person name="Otillar R.P."/>
            <person name="Terry A.Y."/>
            <person name="Boore J.L."/>
            <person name="Grigoriev I.V."/>
            <person name="Lindberg D.R."/>
            <person name="Seaver E.C."/>
            <person name="Weisblat D.A."/>
            <person name="Putnam N.H."/>
            <person name="Rokhsar D.S."/>
        </authorList>
    </citation>
    <scope>NUCLEOTIDE SEQUENCE</scope>
    <source>
        <strain evidence="1 3">I ESC-2004</strain>
    </source>
</reference>
<proteinExistence type="predicted"/>
<evidence type="ECO:0000313" key="1">
    <source>
        <dbReference type="EMBL" id="ELT96090.1"/>
    </source>
</evidence>
<dbReference type="EMBL" id="AMQN01011527">
    <property type="status" value="NOT_ANNOTATED_CDS"/>
    <property type="molecule type" value="Genomic_DNA"/>
</dbReference>
<sequence>MPDALLSFCQWMNPHMDPSQYPQIISHMYLMYTHKHGFFILLTTIERVKLSQTESQDMVSSSLLTLKERSIVVEHLSNSESTKKSTMKDACLTVYMVDKSVPCLEKEHATHVPGSHVNWVDLKGLSEFMQGINTGAIAEALNWLFMCTTECMIWRFNNVRKSKIPHSVMPTDNVRLKPTASSYCERLSRAENSLKGDECEISFMRTAERSAHSTAQIVNNRRITFATSPQSEIEREKKARF</sequence>
<accession>R7TYP5</accession>
<dbReference type="HOGENOM" id="CLU_1152699_0_0_1"/>
<reference evidence="3" key="1">
    <citation type="submission" date="2012-12" db="EMBL/GenBank/DDBJ databases">
        <authorList>
            <person name="Hellsten U."/>
            <person name="Grimwood J."/>
            <person name="Chapman J.A."/>
            <person name="Shapiro H."/>
            <person name="Aerts A."/>
            <person name="Otillar R.P."/>
            <person name="Terry A.Y."/>
            <person name="Boore J.L."/>
            <person name="Simakov O."/>
            <person name="Marletaz F."/>
            <person name="Cho S.-J."/>
            <person name="Edsinger-Gonzales E."/>
            <person name="Havlak P."/>
            <person name="Kuo D.-H."/>
            <person name="Larsson T."/>
            <person name="Lv J."/>
            <person name="Arendt D."/>
            <person name="Savage R."/>
            <person name="Osoegawa K."/>
            <person name="de Jong P."/>
            <person name="Lindberg D.R."/>
            <person name="Seaver E.C."/>
            <person name="Weisblat D.A."/>
            <person name="Putnam N.H."/>
            <person name="Grigoriev I.V."/>
            <person name="Rokhsar D.S."/>
        </authorList>
    </citation>
    <scope>NUCLEOTIDE SEQUENCE</scope>
    <source>
        <strain evidence="3">I ESC-2004</strain>
    </source>
</reference>
<dbReference type="Proteomes" id="UP000014760">
    <property type="component" value="Unassembled WGS sequence"/>
</dbReference>
<keyword evidence="3" id="KW-1185">Reference proteome</keyword>
<evidence type="ECO:0000313" key="2">
    <source>
        <dbReference type="EnsemblMetazoa" id="CapteP195614"/>
    </source>
</evidence>
<evidence type="ECO:0000313" key="3">
    <source>
        <dbReference type="Proteomes" id="UP000014760"/>
    </source>
</evidence>
<dbReference type="EnsemblMetazoa" id="CapteT195614">
    <property type="protein sequence ID" value="CapteP195614"/>
    <property type="gene ID" value="CapteG195614"/>
</dbReference>
<dbReference type="AlphaFoldDB" id="R7TYP5"/>